<organism evidence="2 3">
    <name type="scientific">Fragilariopsis cylindrus CCMP1102</name>
    <dbReference type="NCBI Taxonomy" id="635003"/>
    <lineage>
        <taxon>Eukaryota</taxon>
        <taxon>Sar</taxon>
        <taxon>Stramenopiles</taxon>
        <taxon>Ochrophyta</taxon>
        <taxon>Bacillariophyta</taxon>
        <taxon>Bacillariophyceae</taxon>
        <taxon>Bacillariophycidae</taxon>
        <taxon>Bacillariales</taxon>
        <taxon>Bacillariaceae</taxon>
        <taxon>Fragilariopsis</taxon>
    </lineage>
</organism>
<dbReference type="KEGG" id="fcy:FRACYDRAFT_247321"/>
<evidence type="ECO:0000256" key="1">
    <source>
        <dbReference type="SAM" id="MobiDB-lite"/>
    </source>
</evidence>
<evidence type="ECO:0000313" key="3">
    <source>
        <dbReference type="Proteomes" id="UP000095751"/>
    </source>
</evidence>
<keyword evidence="3" id="KW-1185">Reference proteome</keyword>
<dbReference type="Proteomes" id="UP000095751">
    <property type="component" value="Unassembled WGS sequence"/>
</dbReference>
<dbReference type="OrthoDB" id="50400at2759"/>
<proteinExistence type="predicted"/>
<dbReference type="InParanoid" id="A0A1E7EWQ6"/>
<protein>
    <recommendedName>
        <fullName evidence="4">CHCH domain-containing protein</fullName>
    </recommendedName>
</protein>
<dbReference type="AlphaFoldDB" id="A0A1E7EWQ6"/>
<evidence type="ECO:0008006" key="4">
    <source>
        <dbReference type="Google" id="ProtNLM"/>
    </source>
</evidence>
<sequence>MNSRSTAGTTIKSASVECKPYTDSYRNCLKDCRDSGRSKTSSKTCKPLAIKLDNCREEWRRKYDLSNPPLQLPSSPKSTTTKTNNKDTKSKDNDNVGGFDGTRILPNPICRPLSCKVQSCIKWHQGDQTKCKNEINTLKECMKNPETKDIIAKPTEGDKIWTV</sequence>
<dbReference type="InterPro" id="IPR009069">
    <property type="entry name" value="Cys_alpha_HP_mot_SF"/>
</dbReference>
<feature type="compositionally biased region" description="Low complexity" evidence="1">
    <location>
        <begin position="65"/>
        <end position="83"/>
    </location>
</feature>
<evidence type="ECO:0000313" key="2">
    <source>
        <dbReference type="EMBL" id="OEU10332.1"/>
    </source>
</evidence>
<dbReference type="EMBL" id="KV784372">
    <property type="protein sequence ID" value="OEU10332.1"/>
    <property type="molecule type" value="Genomic_DNA"/>
</dbReference>
<gene>
    <name evidence="2" type="ORF">FRACYDRAFT_247321</name>
</gene>
<reference evidence="2 3" key="1">
    <citation type="submission" date="2016-09" db="EMBL/GenBank/DDBJ databases">
        <title>Extensive genetic diversity and differential bi-allelic expression allows diatom success in the polar Southern Ocean.</title>
        <authorList>
            <consortium name="DOE Joint Genome Institute"/>
            <person name="Mock T."/>
            <person name="Otillar R.P."/>
            <person name="Strauss J."/>
            <person name="Dupont C."/>
            <person name="Frickenhaus S."/>
            <person name="Maumus F."/>
            <person name="Mcmullan M."/>
            <person name="Sanges R."/>
            <person name="Schmutz J."/>
            <person name="Toseland A."/>
            <person name="Valas R."/>
            <person name="Veluchamy A."/>
            <person name="Ward B.J."/>
            <person name="Allen A."/>
            <person name="Barry K."/>
            <person name="Falciatore A."/>
            <person name="Ferrante M."/>
            <person name="Fortunato A.E."/>
            <person name="Gloeckner G."/>
            <person name="Gruber A."/>
            <person name="Hipkin R."/>
            <person name="Janech M."/>
            <person name="Kroth P."/>
            <person name="Leese F."/>
            <person name="Lindquist E."/>
            <person name="Lyon B.R."/>
            <person name="Martin J."/>
            <person name="Mayer C."/>
            <person name="Parker M."/>
            <person name="Quesneville H."/>
            <person name="Raymond J."/>
            <person name="Uhlig C."/>
            <person name="Valentin K.U."/>
            <person name="Worden A.Z."/>
            <person name="Armbrust E.V."/>
            <person name="Bowler C."/>
            <person name="Green B."/>
            <person name="Moulton V."/>
            <person name="Van Oosterhout C."/>
            <person name="Grigoriev I."/>
        </authorList>
    </citation>
    <scope>NUCLEOTIDE SEQUENCE [LARGE SCALE GENOMIC DNA]</scope>
    <source>
        <strain evidence="2 3">CCMP1102</strain>
    </source>
</reference>
<accession>A0A1E7EWQ6</accession>
<dbReference type="Gene3D" id="1.10.287.1130">
    <property type="entry name" value="CytochromE C oxidase copper chaperone"/>
    <property type="match status" value="1"/>
</dbReference>
<name>A0A1E7EWQ6_9STRA</name>
<feature type="region of interest" description="Disordered" evidence="1">
    <location>
        <begin position="64"/>
        <end position="99"/>
    </location>
</feature>
<feature type="compositionally biased region" description="Basic and acidic residues" evidence="1">
    <location>
        <begin position="84"/>
        <end position="94"/>
    </location>
</feature>
<dbReference type="SUPFAM" id="SSF47072">
    <property type="entry name" value="Cysteine alpha-hairpin motif"/>
    <property type="match status" value="1"/>
</dbReference>